<dbReference type="SUPFAM" id="SSF55785">
    <property type="entry name" value="PYP-like sensor domain (PAS domain)"/>
    <property type="match status" value="3"/>
</dbReference>
<dbReference type="InterPro" id="IPR013655">
    <property type="entry name" value="PAS_fold_3"/>
</dbReference>
<dbReference type="SMART" id="SM00086">
    <property type="entry name" value="PAC"/>
    <property type="match status" value="3"/>
</dbReference>
<reference evidence="4" key="1">
    <citation type="submission" date="2022-06" db="EMBL/GenBank/DDBJ databases">
        <title>Aquibacillus sp. a new bacterium isolated from soil saline samples.</title>
        <authorList>
            <person name="Galisteo C."/>
            <person name="De La Haba R."/>
            <person name="Sanchez-Porro C."/>
            <person name="Ventosa A."/>
        </authorList>
    </citation>
    <scope>NUCLEOTIDE SEQUENCE</scope>
    <source>
        <strain evidence="4">JCM 12387</strain>
    </source>
</reference>
<dbReference type="InterPro" id="IPR029787">
    <property type="entry name" value="Nucleotide_cyclase"/>
</dbReference>
<dbReference type="Pfam" id="PF00990">
    <property type="entry name" value="GGDEF"/>
    <property type="match status" value="1"/>
</dbReference>
<evidence type="ECO:0000259" key="3">
    <source>
        <dbReference type="PROSITE" id="PS50887"/>
    </source>
</evidence>
<dbReference type="FunFam" id="3.30.70.270:FF:000001">
    <property type="entry name" value="Diguanylate cyclase domain protein"/>
    <property type="match status" value="1"/>
</dbReference>
<evidence type="ECO:0000259" key="1">
    <source>
        <dbReference type="PROSITE" id="PS50112"/>
    </source>
</evidence>
<dbReference type="PROSITE" id="PS50113">
    <property type="entry name" value="PAC"/>
    <property type="match status" value="2"/>
</dbReference>
<dbReference type="GO" id="GO:0052621">
    <property type="term" value="F:diguanylate cyclase activity"/>
    <property type="evidence" value="ECO:0007669"/>
    <property type="project" value="UniProtKB-EC"/>
</dbReference>
<dbReference type="PROSITE" id="PS50112">
    <property type="entry name" value="PAS"/>
    <property type="match status" value="2"/>
</dbReference>
<dbReference type="CDD" id="cd00130">
    <property type="entry name" value="PAS"/>
    <property type="match status" value="2"/>
</dbReference>
<feature type="domain" description="PAC" evidence="2">
    <location>
        <begin position="87"/>
        <end position="141"/>
    </location>
</feature>
<dbReference type="NCBIfam" id="TIGR00254">
    <property type="entry name" value="GGDEF"/>
    <property type="match status" value="1"/>
</dbReference>
<dbReference type="RefSeq" id="WP_259867584.1">
    <property type="nucleotide sequence ID" value="NZ_JAMQJZ010000008.1"/>
</dbReference>
<keyword evidence="4" id="KW-0548">Nucleotidyltransferase</keyword>
<dbReference type="InterPro" id="IPR000160">
    <property type="entry name" value="GGDEF_dom"/>
</dbReference>
<name>A0A9X3WLN0_9BACI</name>
<dbReference type="InterPro" id="IPR052155">
    <property type="entry name" value="Biofilm_reg_signaling"/>
</dbReference>
<dbReference type="InterPro" id="IPR043128">
    <property type="entry name" value="Rev_trsase/Diguanyl_cyclase"/>
</dbReference>
<evidence type="ECO:0000259" key="2">
    <source>
        <dbReference type="PROSITE" id="PS50113"/>
    </source>
</evidence>
<dbReference type="Pfam" id="PF08448">
    <property type="entry name" value="PAS_4"/>
    <property type="match status" value="2"/>
</dbReference>
<evidence type="ECO:0000313" key="4">
    <source>
        <dbReference type="EMBL" id="MDC3421020.1"/>
    </source>
</evidence>
<dbReference type="PANTHER" id="PTHR44757:SF2">
    <property type="entry name" value="BIOFILM ARCHITECTURE MAINTENANCE PROTEIN MBAA"/>
    <property type="match status" value="1"/>
</dbReference>
<dbReference type="InterPro" id="IPR013656">
    <property type="entry name" value="PAS_4"/>
</dbReference>
<dbReference type="CDD" id="cd01949">
    <property type="entry name" value="GGDEF"/>
    <property type="match status" value="1"/>
</dbReference>
<dbReference type="InterPro" id="IPR000700">
    <property type="entry name" value="PAS-assoc_C"/>
</dbReference>
<accession>A0A9X3WLN0</accession>
<feature type="domain" description="PAS" evidence="1">
    <location>
        <begin position="142"/>
        <end position="212"/>
    </location>
</feature>
<dbReference type="PROSITE" id="PS50887">
    <property type="entry name" value="GGDEF"/>
    <property type="match status" value="1"/>
</dbReference>
<evidence type="ECO:0000313" key="5">
    <source>
        <dbReference type="Proteomes" id="UP001145072"/>
    </source>
</evidence>
<feature type="domain" description="GGDEF" evidence="3">
    <location>
        <begin position="425"/>
        <end position="558"/>
    </location>
</feature>
<gene>
    <name evidence="4" type="ORF">NC661_11625</name>
</gene>
<dbReference type="InterPro" id="IPR000014">
    <property type="entry name" value="PAS"/>
</dbReference>
<dbReference type="AlphaFoldDB" id="A0A9X3WLN0"/>
<comment type="caution">
    <text evidence="4">The sequence shown here is derived from an EMBL/GenBank/DDBJ whole genome shotgun (WGS) entry which is preliminary data.</text>
</comment>
<dbReference type="Gene3D" id="3.30.70.270">
    <property type="match status" value="1"/>
</dbReference>
<dbReference type="Proteomes" id="UP001145072">
    <property type="component" value="Unassembled WGS sequence"/>
</dbReference>
<dbReference type="Pfam" id="PF08447">
    <property type="entry name" value="PAS_3"/>
    <property type="match status" value="1"/>
</dbReference>
<keyword evidence="4" id="KW-0808">Transferase</keyword>
<dbReference type="InterPro" id="IPR035965">
    <property type="entry name" value="PAS-like_dom_sf"/>
</dbReference>
<protein>
    <submittedName>
        <fullName evidence="4">Diguanylate cyclase</fullName>
        <ecNumber evidence="4">2.7.7.65</ecNumber>
    </submittedName>
</protein>
<feature type="domain" description="PAS" evidence="1">
    <location>
        <begin position="267"/>
        <end position="337"/>
    </location>
</feature>
<dbReference type="Gene3D" id="3.30.450.20">
    <property type="entry name" value="PAS domain"/>
    <property type="match status" value="3"/>
</dbReference>
<dbReference type="NCBIfam" id="TIGR00229">
    <property type="entry name" value="sensory_box"/>
    <property type="match status" value="2"/>
</dbReference>
<dbReference type="SUPFAM" id="SSF55073">
    <property type="entry name" value="Nucleotide cyclase"/>
    <property type="match status" value="1"/>
</dbReference>
<dbReference type="EC" id="2.7.7.65" evidence="4"/>
<dbReference type="EMBL" id="JAMQJZ010000008">
    <property type="protein sequence ID" value="MDC3421020.1"/>
    <property type="molecule type" value="Genomic_DNA"/>
</dbReference>
<organism evidence="4 5">
    <name type="scientific">Aquibacillus koreensis</name>
    <dbReference type="NCBI Taxonomy" id="279446"/>
    <lineage>
        <taxon>Bacteria</taxon>
        <taxon>Bacillati</taxon>
        <taxon>Bacillota</taxon>
        <taxon>Bacilli</taxon>
        <taxon>Bacillales</taxon>
        <taxon>Bacillaceae</taxon>
        <taxon>Aquibacillus</taxon>
    </lineage>
</organism>
<dbReference type="SMART" id="SM00267">
    <property type="entry name" value="GGDEF"/>
    <property type="match status" value="1"/>
</dbReference>
<dbReference type="SMART" id="SM00091">
    <property type="entry name" value="PAS"/>
    <property type="match status" value="3"/>
</dbReference>
<keyword evidence="5" id="KW-1185">Reference proteome</keyword>
<dbReference type="InterPro" id="IPR001610">
    <property type="entry name" value="PAC"/>
</dbReference>
<proteinExistence type="predicted"/>
<dbReference type="PANTHER" id="PTHR44757">
    <property type="entry name" value="DIGUANYLATE CYCLASE DGCP"/>
    <property type="match status" value="1"/>
</dbReference>
<sequence>MFAKLKNFKNLDLIFNSVSDMIFLISIDEDGFFRYVTANEVAIDLLQLPKGFSGQKIEDIMPPKSAEVILTKYKSALETNDVITYEEQIEFPQTDEVATKRKGWLESKVTPVFDDDDECEFLIVVTSEITERKHREQELHQLKEQFELIYNHAADPVFTFDAEGDFITVNPSFTKVFGWSTDELINNKMRSILPSNNKSDFAEILHRLKKGEVIENHYAERLTRSGETIHILSSYTPIMENGKMKKGIAVYKDITHLGQLRDQLRESESKYRIIVENSNDLIRVINKQGQIEYASPSHQKFLGLDPNFFIGKSYLSFVHREDMAKLHKFVENMFTSEKEVDEIEYRRLNKNREIIWVHTKGGVVLNANREVDQLILVSREISDMKERETELRTMALYDQLTGLPNRTLFNENVDVAMKLTNRSGKLTALLLLDCDNFKRINDTYGHDVGDEVIKTFANRVQKNVRAMDTVSRMGGDEFQVILPDLQDKSDATEICQHIVEAMKEPIEVGDTRLSVTASIGISYYTGKDKTQEELVKEADQALYKSKERGKSTFTEYTSVENKKKINILGRIFKKE</sequence>
<feature type="domain" description="PAC" evidence="2">
    <location>
        <begin position="341"/>
        <end position="393"/>
    </location>
</feature>